<keyword evidence="2" id="KW-1185">Reference proteome</keyword>
<dbReference type="GO" id="GO:0005975">
    <property type="term" value="P:carbohydrate metabolic process"/>
    <property type="evidence" value="ECO:0007669"/>
    <property type="project" value="InterPro"/>
</dbReference>
<protein>
    <submittedName>
        <fullName evidence="1">Uncharacterized protein</fullName>
    </submittedName>
</protein>
<evidence type="ECO:0000313" key="1">
    <source>
        <dbReference type="EMBL" id="PWE00590.1"/>
    </source>
</evidence>
<evidence type="ECO:0000313" key="2">
    <source>
        <dbReference type="Proteomes" id="UP000244956"/>
    </source>
</evidence>
<gene>
    <name evidence="1" type="ORF">DDZ16_03045</name>
</gene>
<dbReference type="AlphaFoldDB" id="A0A2U2BC04"/>
<dbReference type="RefSeq" id="WP_109262962.1">
    <property type="nucleotide sequence ID" value="NZ_QEWP01000002.1"/>
</dbReference>
<proteinExistence type="predicted"/>
<reference evidence="1 2" key="1">
    <citation type="submission" date="2018-05" db="EMBL/GenBank/DDBJ databases">
        <title>Marinilabilia rubrum sp. nov., isolated from saltern sediment.</title>
        <authorList>
            <person name="Zhang R."/>
        </authorList>
    </citation>
    <scope>NUCLEOTIDE SEQUENCE [LARGE SCALE GENOMIC DNA]</scope>
    <source>
        <strain evidence="1 2">WTE16</strain>
    </source>
</reference>
<organism evidence="1 2">
    <name type="scientific">Marinilabilia rubra</name>
    <dbReference type="NCBI Taxonomy" id="2162893"/>
    <lineage>
        <taxon>Bacteria</taxon>
        <taxon>Pseudomonadati</taxon>
        <taxon>Bacteroidota</taxon>
        <taxon>Bacteroidia</taxon>
        <taxon>Marinilabiliales</taxon>
        <taxon>Marinilabiliaceae</taxon>
        <taxon>Marinilabilia</taxon>
    </lineage>
</organism>
<dbReference type="EMBL" id="QEWP01000002">
    <property type="protein sequence ID" value="PWE00590.1"/>
    <property type="molecule type" value="Genomic_DNA"/>
</dbReference>
<accession>A0A2U2BC04</accession>
<name>A0A2U2BC04_9BACT</name>
<comment type="caution">
    <text evidence="1">The sequence shown here is derived from an EMBL/GenBank/DDBJ whole genome shotgun (WGS) entry which is preliminary data.</text>
</comment>
<sequence length="696" mass="79685">MDKLIIRFGVVFIFMANFFLLKAQDREDRIENAGQHPIFRGNTTIIGWEGDKDAALLKPNGWFFIRDGINAYVSFQASALPGVPDKIKTGKIKWYPHSGYLPCFISEFEDNWAEFGKDDELHIKISNFADKVTIDENDFVIAYSRVSVKNNMDKTVPFDPRESAILTPLNNPLGMIEPGKTMDWDFAVVIDRFGNDYERPSDEKIKNAGSWDEHFEHMKNFWEGKLSQIAQINTPDQELNNAYRMGFIYTLISRDGPESYNVAEIGYDVLFTHDYLGIYLSLLKLGYFENAYNQLKLLGGGRGPYHDHYYRWGLLLSTYLQKTGDIGILEKEDGYLYKKSLAAFDTTMMDMTGPYGLLEETWDIDHSGLWTWDNESALTGFTCLEYIANMKGDKNIAKKARTEFTKLMTNVNNRILTMQKENGINYIPCSLEKPNEDFVNVMKDNSSMWATPFWFGMNWNTYLAGGKYEGPLKEWVDNTYKWGYEKQRKSGARPHNVGTWVSYGGGVASAYNSAFSISGLFSQNYRQEAIKSYQFLLKYGQSAPYGFWEMFHEVDPENPWEGNHPSSVKTNWYACPHQWGQAGATQALLDALVAEFYDGRIMVGRGYIDEWMVRGKKTEINNFPVGGGKRTNFVIEMLDQKQVKLSWSGNEPQGEILFNLPQFRDNIASVSTGKVDEAEDWVVVKPSKKEVIVTLK</sequence>
<dbReference type="OrthoDB" id="9772924at2"/>
<dbReference type="SUPFAM" id="SSF48208">
    <property type="entry name" value="Six-hairpin glycosidases"/>
    <property type="match status" value="1"/>
</dbReference>
<dbReference type="Proteomes" id="UP000244956">
    <property type="component" value="Unassembled WGS sequence"/>
</dbReference>
<dbReference type="InterPro" id="IPR008928">
    <property type="entry name" value="6-hairpin_glycosidase_sf"/>
</dbReference>